<dbReference type="InterPro" id="IPR000375">
    <property type="entry name" value="Dynamin_stalk"/>
</dbReference>
<dbReference type="SMART" id="SM00302">
    <property type="entry name" value="GED"/>
    <property type="match status" value="1"/>
</dbReference>
<dbReference type="InterPro" id="IPR045063">
    <property type="entry name" value="Dynamin_N"/>
</dbReference>
<dbReference type="Proteomes" id="UP000007014">
    <property type="component" value="Chromosome 5"/>
</dbReference>
<protein>
    <submittedName>
        <fullName evidence="6">Dynamin-related protein involved in mitochondrial division CmDnm1/DRP3</fullName>
    </submittedName>
</protein>
<feature type="region of interest" description="Disordered" evidence="3">
    <location>
        <begin position="540"/>
        <end position="666"/>
    </location>
</feature>
<reference evidence="6 7" key="1">
    <citation type="journal article" date="2004" name="Nature">
        <title>Genome sequence of the ultrasmall unicellular red alga Cyanidioschyzon merolae 10D.</title>
        <authorList>
            <person name="Matsuzaki M."/>
            <person name="Misumi O."/>
            <person name="Shin-i T."/>
            <person name="Maruyama S."/>
            <person name="Takahara M."/>
            <person name="Miyagishima S."/>
            <person name="Mori T."/>
            <person name="Nishida K."/>
            <person name="Yagisawa F."/>
            <person name="Nishida K."/>
            <person name="Yoshida Y."/>
            <person name="Nishimura Y."/>
            <person name="Nakao S."/>
            <person name="Kobayashi T."/>
            <person name="Momoyama Y."/>
            <person name="Higashiyama T."/>
            <person name="Minoda A."/>
            <person name="Sano M."/>
            <person name="Nomoto H."/>
            <person name="Oishi K."/>
            <person name="Hayashi H."/>
            <person name="Ohta F."/>
            <person name="Nishizaka S."/>
            <person name="Haga S."/>
            <person name="Miura S."/>
            <person name="Morishita T."/>
            <person name="Kabeya Y."/>
            <person name="Terasawa K."/>
            <person name="Suzuki Y."/>
            <person name="Ishii Y."/>
            <person name="Asakawa S."/>
            <person name="Takano H."/>
            <person name="Ohta N."/>
            <person name="Kuroiwa H."/>
            <person name="Tanaka K."/>
            <person name="Shimizu N."/>
            <person name="Sugano S."/>
            <person name="Sato N."/>
            <person name="Nozaki H."/>
            <person name="Ogasawara N."/>
            <person name="Kohara Y."/>
            <person name="Kuroiwa T."/>
        </authorList>
    </citation>
    <scope>NUCLEOTIDE SEQUENCE [LARGE SCALE GENOMIC DNA]</scope>
    <source>
        <strain evidence="6 7">10D</strain>
    </source>
</reference>
<dbReference type="AlphaFoldDB" id="A0A125YLX6"/>
<dbReference type="PROSITE" id="PS51718">
    <property type="entry name" value="G_DYNAMIN_2"/>
    <property type="match status" value="1"/>
</dbReference>
<evidence type="ECO:0000256" key="1">
    <source>
        <dbReference type="ARBA" id="ARBA00022741"/>
    </source>
</evidence>
<dbReference type="GO" id="GO:0005525">
    <property type="term" value="F:GTP binding"/>
    <property type="evidence" value="ECO:0007669"/>
    <property type="project" value="InterPro"/>
</dbReference>
<accession>A0A125YLX6</accession>
<dbReference type="PANTHER" id="PTHR11566">
    <property type="entry name" value="DYNAMIN"/>
    <property type="match status" value="1"/>
</dbReference>
<dbReference type="eggNOG" id="KOG0446">
    <property type="taxonomic scope" value="Eukaryota"/>
</dbReference>
<keyword evidence="1" id="KW-0547">Nucleotide-binding</keyword>
<evidence type="ECO:0000256" key="3">
    <source>
        <dbReference type="SAM" id="MobiDB-lite"/>
    </source>
</evidence>
<dbReference type="SMART" id="SM00053">
    <property type="entry name" value="DYNc"/>
    <property type="match status" value="1"/>
</dbReference>
<feature type="compositionally biased region" description="Polar residues" evidence="3">
    <location>
        <begin position="567"/>
        <end position="576"/>
    </location>
</feature>
<dbReference type="EMBL" id="AP006487">
    <property type="protein sequence ID" value="BAM79257.1"/>
    <property type="molecule type" value="Genomic_DNA"/>
</dbReference>
<dbReference type="Pfam" id="PF01031">
    <property type="entry name" value="Dynamin_M"/>
    <property type="match status" value="1"/>
</dbReference>
<dbReference type="PROSITE" id="PS51388">
    <property type="entry name" value="GED"/>
    <property type="match status" value="1"/>
</dbReference>
<dbReference type="SUPFAM" id="SSF52540">
    <property type="entry name" value="P-loop containing nucleoside triphosphate hydrolases"/>
    <property type="match status" value="1"/>
</dbReference>
<sequence>MERLIPIVNKLQDLFAETGLDSPIDLPQIMVVGAQSSGKSSVLENVVGESIFPRGTGIVTRRPIVVQLYCTARERLNQSGAPDNMFNEDGSYVLSDGAPTDPRSIPPGAENQAYAEFLHKPGVRFYNFDDVRAEIERETDRVTGKNKGISPKAINLRVYSPHVVNLTVVDLPGLTKVPVGDQPSDIERLIRAMVLSYIERPNAIILAVHPATMDLATSDALQIARQADPEGRRTLGVITKLDLMDKGTDAMEMLTGKVIPLKLGYIGVICRGPADLRAGKSIQQAREDEIRFFRSHPVYRRLLPQLGTNTLARTLSTLLMKHIRDTLPSIRQKMSQQLAEWRKELQTLGPAFEGADDLGGALLNVINRYSSEFAKSLEGNSQQTVNTQELYGGARINYIFNDIYAKELQSMNAFEGLTREDIRTAIRNATGHRSPLFVPELAFELLVKKQITHFVPPAYSCVDLVYDELVRLALNCETELLQRYENLRSEILACAQNLLRELKQPCLEMVQNLIAMETSYISVNHKDFIGGNKAMSQLVRARMEEEERRTRSAKAANSTDNAANSAPKESNANDNRILQPRRRNQDENAKKNDDARRKDDKSPNKTDASNAEKDARSDRNPRGDPTMDNFFNEADEDEEDGNERRNRGLHTLPSVPEHLKAGEVSSDRDRDDIELIQTLLASYFDVVRVNMMDMVPKAIMSFLVLRARDRMQSRLVADLYKPERMSELLNESSDVAERRATAKRMVDLLQRGMAVINEVRDVHVKEEI</sequence>
<reference evidence="6 7" key="2">
    <citation type="journal article" date="2007" name="BMC Biol.">
        <title>A 100%-complete sequence reveals unusually simple genomic features in the hot-spring red alga Cyanidioschyzon merolae.</title>
        <authorList>
            <person name="Nozaki H."/>
            <person name="Takano H."/>
            <person name="Misumi O."/>
            <person name="Terasawa K."/>
            <person name="Matsuzaki M."/>
            <person name="Maruyama S."/>
            <person name="Nishida K."/>
            <person name="Yagisawa F."/>
            <person name="Yoshida Y."/>
            <person name="Fujiwara T."/>
            <person name="Takio S."/>
            <person name="Tamura K."/>
            <person name="Chung S.J."/>
            <person name="Nakamura S."/>
            <person name="Kuroiwa H."/>
            <person name="Tanaka K."/>
            <person name="Sato N."/>
            <person name="Kuroiwa T."/>
        </authorList>
    </citation>
    <scope>NUCLEOTIDE SEQUENCE [LARGE SCALE GENOMIC DNA]</scope>
    <source>
        <strain evidence="6 7">10D</strain>
    </source>
</reference>
<name>A0A125YLX6_CYAM1</name>
<proteinExistence type="predicted"/>
<dbReference type="SMR" id="A0A125YLX6"/>
<feature type="compositionally biased region" description="Basic and acidic residues" evidence="3">
    <location>
        <begin position="583"/>
        <end position="622"/>
    </location>
</feature>
<dbReference type="InterPro" id="IPR020850">
    <property type="entry name" value="GED_dom"/>
</dbReference>
<evidence type="ECO:0000259" key="5">
    <source>
        <dbReference type="PROSITE" id="PS51718"/>
    </source>
</evidence>
<keyword evidence="7" id="KW-1185">Reference proteome</keyword>
<dbReference type="Pfam" id="PF00350">
    <property type="entry name" value="Dynamin_N"/>
    <property type="match status" value="1"/>
</dbReference>
<dbReference type="GO" id="GO:0005874">
    <property type="term" value="C:microtubule"/>
    <property type="evidence" value="ECO:0007669"/>
    <property type="project" value="TreeGrafter"/>
</dbReference>
<dbReference type="Gene3D" id="3.40.50.300">
    <property type="entry name" value="P-loop containing nucleotide triphosphate hydrolases"/>
    <property type="match status" value="1"/>
</dbReference>
<dbReference type="InterPro" id="IPR022812">
    <property type="entry name" value="Dynamin"/>
</dbReference>
<dbReference type="GeneID" id="16992814"/>
<dbReference type="InterPro" id="IPR001401">
    <property type="entry name" value="Dynamin_GTPase"/>
</dbReference>
<organism evidence="6 7">
    <name type="scientific">Cyanidioschyzon merolae (strain NIES-3377 / 10D)</name>
    <name type="common">Unicellular red alga</name>
    <dbReference type="NCBI Taxonomy" id="280699"/>
    <lineage>
        <taxon>Eukaryota</taxon>
        <taxon>Rhodophyta</taxon>
        <taxon>Bangiophyceae</taxon>
        <taxon>Cyanidiales</taxon>
        <taxon>Cyanidiaceae</taxon>
        <taxon>Cyanidioschyzon</taxon>
    </lineage>
</organism>
<evidence type="ECO:0000256" key="2">
    <source>
        <dbReference type="ARBA" id="ARBA00023134"/>
    </source>
</evidence>
<evidence type="ECO:0000259" key="4">
    <source>
        <dbReference type="PROSITE" id="PS51388"/>
    </source>
</evidence>
<dbReference type="InterPro" id="IPR003130">
    <property type="entry name" value="GED"/>
</dbReference>
<dbReference type="GO" id="GO:0016020">
    <property type="term" value="C:membrane"/>
    <property type="evidence" value="ECO:0007669"/>
    <property type="project" value="TreeGrafter"/>
</dbReference>
<keyword evidence="2" id="KW-0342">GTP-binding</keyword>
<dbReference type="KEGG" id="cme:CYME_CME019C"/>
<dbReference type="PRINTS" id="PR00195">
    <property type="entry name" value="DYNAMIN"/>
</dbReference>
<gene>
    <name evidence="6" type="ORF">CYME_CME019C</name>
</gene>
<dbReference type="OrthoDB" id="5061070at2759"/>
<dbReference type="GO" id="GO:0008017">
    <property type="term" value="F:microtubule binding"/>
    <property type="evidence" value="ECO:0007669"/>
    <property type="project" value="TreeGrafter"/>
</dbReference>
<dbReference type="STRING" id="280699.A0A125YLX6"/>
<dbReference type="GO" id="GO:0003924">
    <property type="term" value="F:GTPase activity"/>
    <property type="evidence" value="ECO:0007669"/>
    <property type="project" value="InterPro"/>
</dbReference>
<dbReference type="PANTHER" id="PTHR11566:SF21">
    <property type="entry name" value="DYNAMIN RELATED PROTEIN 1, ISOFORM A"/>
    <property type="match status" value="1"/>
</dbReference>
<dbReference type="InterPro" id="IPR030381">
    <property type="entry name" value="G_DYNAMIN_dom"/>
</dbReference>
<feature type="compositionally biased region" description="Basic and acidic residues" evidence="3">
    <location>
        <begin position="541"/>
        <end position="550"/>
    </location>
</feature>
<dbReference type="Gene3D" id="1.20.120.1240">
    <property type="entry name" value="Dynamin, middle domain"/>
    <property type="match status" value="2"/>
</dbReference>
<evidence type="ECO:0000313" key="7">
    <source>
        <dbReference type="Proteomes" id="UP000007014"/>
    </source>
</evidence>
<dbReference type="Gramene" id="CME019CT">
    <property type="protein sequence ID" value="CME019CT"/>
    <property type="gene ID" value="CME019C"/>
</dbReference>
<dbReference type="CDD" id="cd08771">
    <property type="entry name" value="DLP_1"/>
    <property type="match status" value="1"/>
</dbReference>
<feature type="domain" description="Dynamin-type G" evidence="5">
    <location>
        <begin position="23"/>
        <end position="328"/>
    </location>
</feature>
<dbReference type="GO" id="GO:0005737">
    <property type="term" value="C:cytoplasm"/>
    <property type="evidence" value="ECO:0007669"/>
    <property type="project" value="TreeGrafter"/>
</dbReference>
<feature type="compositionally biased region" description="Low complexity" evidence="3">
    <location>
        <begin position="553"/>
        <end position="566"/>
    </location>
</feature>
<feature type="compositionally biased region" description="Basic and acidic residues" evidence="3">
    <location>
        <begin position="657"/>
        <end position="666"/>
    </location>
</feature>
<feature type="domain" description="GED" evidence="4">
    <location>
        <begin position="673"/>
        <end position="764"/>
    </location>
</feature>
<dbReference type="RefSeq" id="XP_005535543.1">
    <property type="nucleotide sequence ID" value="XM_005535486.1"/>
</dbReference>
<evidence type="ECO:0000313" key="6">
    <source>
        <dbReference type="EMBL" id="BAM79257.1"/>
    </source>
</evidence>
<dbReference type="Pfam" id="PF02212">
    <property type="entry name" value="GED"/>
    <property type="match status" value="1"/>
</dbReference>
<dbReference type="OMA" id="KICHNCG"/>
<dbReference type="InterPro" id="IPR027417">
    <property type="entry name" value="P-loop_NTPase"/>
</dbReference>